<sequence>MASRRKYQSIQDLAGSAELIVPEAPTEDQSAMGKEIASEPKPASIPEPMPKPERENQHDYESALDLQKIATQILIRQNYKNSRTAYPICEEYLHRIRAIAILGEIPITNVINNIFALFFNPDGPLNPTHTAIKSLLTDSNNMLKDYLISNRTTHRK</sequence>
<accession>A0AA37KQE0</accession>
<dbReference type="EMBL" id="BQOL01000002">
    <property type="protein sequence ID" value="GKI19865.1"/>
    <property type="molecule type" value="Genomic_DNA"/>
</dbReference>
<reference evidence="2" key="1">
    <citation type="submission" date="2022-01" db="EMBL/GenBank/DDBJ databases">
        <title>Novel bile acid biosynthetic pathways are enriched in the microbiome of centenarians.</title>
        <authorList>
            <person name="Sato Y."/>
            <person name="Atarashi K."/>
            <person name="Plichta R.D."/>
            <person name="Arai Y."/>
            <person name="Sasajima S."/>
            <person name="Kearney M.S."/>
            <person name="Suda W."/>
            <person name="Takeshita K."/>
            <person name="Sasaki T."/>
            <person name="Okamoto S."/>
            <person name="Skelly N.A."/>
            <person name="Okamura Y."/>
            <person name="Vlamakis H."/>
            <person name="Li Y."/>
            <person name="Tanoue T."/>
            <person name="Takei H."/>
            <person name="Nittono H."/>
            <person name="Narushima S."/>
            <person name="Irie J."/>
            <person name="Itoh H."/>
            <person name="Moriya K."/>
            <person name="Sugiura Y."/>
            <person name="Suematsu M."/>
            <person name="Moritoki N."/>
            <person name="Shibata S."/>
            <person name="Littman R.D."/>
            <person name="Fischbach A.M."/>
            <person name="Uwamino Y."/>
            <person name="Inoue T."/>
            <person name="Honda A."/>
            <person name="Hattori M."/>
            <person name="Murai T."/>
            <person name="Xavier J.R."/>
            <person name="Hirose N."/>
            <person name="Honda K."/>
        </authorList>
    </citation>
    <scope>NUCLEOTIDE SEQUENCE</scope>
    <source>
        <strain evidence="2">CE91-St16</strain>
    </source>
</reference>
<evidence type="ECO:0000313" key="2">
    <source>
        <dbReference type="EMBL" id="GKI19865.1"/>
    </source>
</evidence>
<evidence type="ECO:0000256" key="1">
    <source>
        <dbReference type="SAM" id="MobiDB-lite"/>
    </source>
</evidence>
<feature type="compositionally biased region" description="Basic and acidic residues" evidence="1">
    <location>
        <begin position="50"/>
        <end position="60"/>
    </location>
</feature>
<dbReference type="Proteomes" id="UP001055105">
    <property type="component" value="Unassembled WGS sequence"/>
</dbReference>
<organism evidence="2 3">
    <name type="scientific">Alistipes finegoldii</name>
    <dbReference type="NCBI Taxonomy" id="214856"/>
    <lineage>
        <taxon>Bacteria</taxon>
        <taxon>Pseudomonadati</taxon>
        <taxon>Bacteroidota</taxon>
        <taxon>Bacteroidia</taxon>
        <taxon>Bacteroidales</taxon>
        <taxon>Rikenellaceae</taxon>
        <taxon>Alistipes</taxon>
    </lineage>
</organism>
<protein>
    <submittedName>
        <fullName evidence="2">Uncharacterized protein</fullName>
    </submittedName>
</protein>
<name>A0AA37KQE0_9BACT</name>
<evidence type="ECO:0000313" key="3">
    <source>
        <dbReference type="Proteomes" id="UP001055105"/>
    </source>
</evidence>
<comment type="caution">
    <text evidence="2">The sequence shown here is derived from an EMBL/GenBank/DDBJ whole genome shotgun (WGS) entry which is preliminary data.</text>
</comment>
<dbReference type="RefSeq" id="WP_039939865.1">
    <property type="nucleotide sequence ID" value="NZ_AP025581.1"/>
</dbReference>
<proteinExistence type="predicted"/>
<gene>
    <name evidence="2" type="ORF">CE91St16_27730</name>
</gene>
<dbReference type="AlphaFoldDB" id="A0AA37KQE0"/>
<feature type="region of interest" description="Disordered" evidence="1">
    <location>
        <begin position="21"/>
        <end position="60"/>
    </location>
</feature>